<protein>
    <submittedName>
        <fullName evidence="5">Rop guanine nucleotide exchange factor</fullName>
    </submittedName>
</protein>
<dbReference type="GO" id="GO:0005886">
    <property type="term" value="C:plasma membrane"/>
    <property type="evidence" value="ECO:0000318"/>
    <property type="project" value="GO_Central"/>
</dbReference>
<dbReference type="Proteomes" id="UP000036987">
    <property type="component" value="Unassembled WGS sequence"/>
</dbReference>
<evidence type="ECO:0000256" key="3">
    <source>
        <dbReference type="SAM" id="MobiDB-lite"/>
    </source>
</evidence>
<reference evidence="6" key="1">
    <citation type="journal article" date="2016" name="Nature">
        <title>The genome of the seagrass Zostera marina reveals angiosperm adaptation to the sea.</title>
        <authorList>
            <person name="Olsen J.L."/>
            <person name="Rouze P."/>
            <person name="Verhelst B."/>
            <person name="Lin Y.-C."/>
            <person name="Bayer T."/>
            <person name="Collen J."/>
            <person name="Dattolo E."/>
            <person name="De Paoli E."/>
            <person name="Dittami S."/>
            <person name="Maumus F."/>
            <person name="Michel G."/>
            <person name="Kersting A."/>
            <person name="Lauritano C."/>
            <person name="Lohaus R."/>
            <person name="Toepel M."/>
            <person name="Tonon T."/>
            <person name="Vanneste K."/>
            <person name="Amirebrahimi M."/>
            <person name="Brakel J."/>
            <person name="Bostroem C."/>
            <person name="Chovatia M."/>
            <person name="Grimwood J."/>
            <person name="Jenkins J.W."/>
            <person name="Jueterbock A."/>
            <person name="Mraz A."/>
            <person name="Stam W.T."/>
            <person name="Tice H."/>
            <person name="Bornberg-Bauer E."/>
            <person name="Green P.J."/>
            <person name="Pearson G.A."/>
            <person name="Procaccini G."/>
            <person name="Duarte C.M."/>
            <person name="Schmutz J."/>
            <person name="Reusch T.B.H."/>
            <person name="Van de Peer Y."/>
        </authorList>
    </citation>
    <scope>NUCLEOTIDE SEQUENCE [LARGE SCALE GENOMIC DNA]</scope>
    <source>
        <strain evidence="6">cv. Finnish</strain>
    </source>
</reference>
<dbReference type="OrthoDB" id="1053009at2759"/>
<dbReference type="FunFam" id="1.20.58.2010:FF:000003">
    <property type="entry name" value="Rop guanine nucleotide exchange factor 14"/>
    <property type="match status" value="1"/>
</dbReference>
<feature type="domain" description="PRONE" evidence="4">
    <location>
        <begin position="50"/>
        <end position="414"/>
    </location>
</feature>
<name>A0A0K9Q3H2_ZOSMR</name>
<feature type="region of interest" description="Disordered" evidence="3">
    <location>
        <begin position="1"/>
        <end position="33"/>
    </location>
</feature>
<evidence type="ECO:0000256" key="1">
    <source>
        <dbReference type="ARBA" id="ARBA00022658"/>
    </source>
</evidence>
<dbReference type="InterPro" id="IPR005512">
    <property type="entry name" value="PRONE_dom"/>
</dbReference>
<dbReference type="AlphaFoldDB" id="A0A0K9Q3H2"/>
<gene>
    <name evidence="5" type="ORF">ZOSMA_11G00860</name>
</gene>
<evidence type="ECO:0000313" key="6">
    <source>
        <dbReference type="Proteomes" id="UP000036987"/>
    </source>
</evidence>
<dbReference type="Pfam" id="PF03759">
    <property type="entry name" value="PRONE"/>
    <property type="match status" value="1"/>
</dbReference>
<comment type="caution">
    <text evidence="5">The sequence shown here is derived from an EMBL/GenBank/DDBJ whole genome shotgun (WGS) entry which is preliminary data.</text>
</comment>
<feature type="compositionally biased region" description="Basic and acidic residues" evidence="3">
    <location>
        <begin position="18"/>
        <end position="31"/>
    </location>
</feature>
<dbReference type="InterPro" id="IPR038937">
    <property type="entry name" value="RopGEF"/>
</dbReference>
<keyword evidence="1 2" id="KW-0344">Guanine-nucleotide releasing factor</keyword>
<sequence length="521" mass="59130">MISGEESTPGDDQVSSCSKEDAGGEPGDGRGSHWAFLRSDRISRSSCIETTSKKPIKTDMELMKEKFAKLLLGEDMSGGGKGVPSALALSNAITNLAASVFSEQRKLEPMLDDRKTRWKKEIDWLLSVTDNIVEMVPKIQQTSNGIQLEIMTTQQRTDLHTKIPVLRKLDAMLLDYLENFKDQNEFRYVSKDSDESEKANTVQRNDEKWWLPIVKVPPEGLSVVSRKWLEFQKESVHKIFKAAMAINAQVLSAMEIPENYIESLPKNGRESLGDVLYKGITVESFDPEQLLSTLDMSTEHKTVELKNRIEASVVIWKRKMHNKEKSSLSSSVSLEKREIFEERAETILVFLKQRFPSIPQSTLEVSKIQYNKDVGHSILESYSRILESLAYTVMSLIEDVLYADSFAQNPESKRRPVTVLGPVTGLVKFPNPEEEIRNLNSMDAPSSMTLLDFMGWQSGMMEGMIDAKHEADSKRKDLKSFINRNFNDLKLGKLHKIHISKKTSYKEKLEKMGLRSPSARQ</sequence>
<dbReference type="PANTHER" id="PTHR33101">
    <property type="entry name" value="ROP GUANINE NUCLEOTIDE EXCHANGE FACTOR 1"/>
    <property type="match status" value="1"/>
</dbReference>
<organism evidence="5 6">
    <name type="scientific">Zostera marina</name>
    <name type="common">Eelgrass</name>
    <dbReference type="NCBI Taxonomy" id="29655"/>
    <lineage>
        <taxon>Eukaryota</taxon>
        <taxon>Viridiplantae</taxon>
        <taxon>Streptophyta</taxon>
        <taxon>Embryophyta</taxon>
        <taxon>Tracheophyta</taxon>
        <taxon>Spermatophyta</taxon>
        <taxon>Magnoliopsida</taxon>
        <taxon>Liliopsida</taxon>
        <taxon>Zosteraceae</taxon>
        <taxon>Zostera</taxon>
    </lineage>
</organism>
<dbReference type="PROSITE" id="PS51334">
    <property type="entry name" value="PRONE"/>
    <property type="match status" value="1"/>
</dbReference>
<proteinExistence type="predicted"/>
<dbReference type="GO" id="GO:0005085">
    <property type="term" value="F:guanyl-nucleotide exchange factor activity"/>
    <property type="evidence" value="ECO:0000318"/>
    <property type="project" value="GO_Central"/>
</dbReference>
<accession>A0A0K9Q3H2</accession>
<evidence type="ECO:0000259" key="4">
    <source>
        <dbReference type="PROSITE" id="PS51334"/>
    </source>
</evidence>
<dbReference type="OMA" id="EMNVCGV"/>
<dbReference type="FunFam" id="1.20.58.1310:FF:000001">
    <property type="entry name" value="Rop guanine nucleotide exchange factor 9"/>
    <property type="match status" value="1"/>
</dbReference>
<dbReference type="FunFam" id="1.20.58.2010:FF:000001">
    <property type="entry name" value="Rop guanine nucleotide exchange factor 14"/>
    <property type="match status" value="1"/>
</dbReference>
<evidence type="ECO:0000256" key="2">
    <source>
        <dbReference type="PROSITE-ProRule" id="PRU00663"/>
    </source>
</evidence>
<dbReference type="Gene3D" id="1.20.58.1310">
    <property type="entry name" value="PRONE domain, subdomain 2"/>
    <property type="match status" value="1"/>
</dbReference>
<keyword evidence="6" id="KW-1185">Reference proteome</keyword>
<evidence type="ECO:0000313" key="5">
    <source>
        <dbReference type="EMBL" id="KMZ75062.1"/>
    </source>
</evidence>
<dbReference type="EMBL" id="LFYR01000216">
    <property type="protein sequence ID" value="KMZ75062.1"/>
    <property type="molecule type" value="Genomic_DNA"/>
</dbReference>
<dbReference type="PANTHER" id="PTHR33101:SF10">
    <property type="entry name" value="ROP GUANINE NUCLEOTIDE EXCHANGE FACTOR 12"/>
    <property type="match status" value="1"/>
</dbReference>
<dbReference type="Gene3D" id="1.20.58.2010">
    <property type="entry name" value="PRONE domain, subdomain 1"/>
    <property type="match status" value="1"/>
</dbReference>